<protein>
    <submittedName>
        <fullName evidence="1">Uncharacterized protein</fullName>
    </submittedName>
</protein>
<proteinExistence type="predicted"/>
<reference evidence="1" key="2">
    <citation type="submission" date="2015-07" db="EMBL/GenBank/DDBJ databases">
        <authorList>
            <person name="Noorani M."/>
        </authorList>
    </citation>
    <scope>NUCLEOTIDE SEQUENCE</scope>
    <source>
        <strain evidence="1">Yugu1</strain>
    </source>
</reference>
<accession>A0A368S075</accession>
<gene>
    <name evidence="1" type="ORF">SETIT_7G263500v2</name>
</gene>
<name>A0A368S075_SETIT</name>
<reference evidence="1" key="1">
    <citation type="journal article" date="2012" name="Nat. Biotechnol.">
        <title>Reference genome sequence of the model plant Setaria.</title>
        <authorList>
            <person name="Bennetzen J.L."/>
            <person name="Schmutz J."/>
            <person name="Wang H."/>
            <person name="Percifield R."/>
            <person name="Hawkins J."/>
            <person name="Pontaroli A.C."/>
            <person name="Estep M."/>
            <person name="Feng L."/>
            <person name="Vaughn J.N."/>
            <person name="Grimwood J."/>
            <person name="Jenkins J."/>
            <person name="Barry K."/>
            <person name="Lindquist E."/>
            <person name="Hellsten U."/>
            <person name="Deshpande S."/>
            <person name="Wang X."/>
            <person name="Wu X."/>
            <person name="Mitros T."/>
            <person name="Triplett J."/>
            <person name="Yang X."/>
            <person name="Ye C.Y."/>
            <person name="Mauro-Herrera M."/>
            <person name="Wang L."/>
            <person name="Li P."/>
            <person name="Sharma M."/>
            <person name="Sharma R."/>
            <person name="Ronald P.C."/>
            <person name="Panaud O."/>
            <person name="Kellogg E.A."/>
            <person name="Brutnell T.P."/>
            <person name="Doust A.N."/>
            <person name="Tuskan G.A."/>
            <person name="Rokhsar D."/>
            <person name="Devos K.M."/>
        </authorList>
    </citation>
    <scope>NUCLEOTIDE SEQUENCE [LARGE SCALE GENOMIC DNA]</scope>
    <source>
        <strain evidence="1">Yugu1</strain>
    </source>
</reference>
<evidence type="ECO:0000313" key="1">
    <source>
        <dbReference type="EMBL" id="RCV35734.1"/>
    </source>
</evidence>
<organism evidence="1">
    <name type="scientific">Setaria italica</name>
    <name type="common">Foxtail millet</name>
    <name type="synonym">Panicum italicum</name>
    <dbReference type="NCBI Taxonomy" id="4555"/>
    <lineage>
        <taxon>Eukaryota</taxon>
        <taxon>Viridiplantae</taxon>
        <taxon>Streptophyta</taxon>
        <taxon>Embryophyta</taxon>
        <taxon>Tracheophyta</taxon>
        <taxon>Spermatophyta</taxon>
        <taxon>Magnoliopsida</taxon>
        <taxon>Liliopsida</taxon>
        <taxon>Poales</taxon>
        <taxon>Poaceae</taxon>
        <taxon>PACMAD clade</taxon>
        <taxon>Panicoideae</taxon>
        <taxon>Panicodae</taxon>
        <taxon>Paniceae</taxon>
        <taxon>Cenchrinae</taxon>
        <taxon>Setaria</taxon>
    </lineage>
</organism>
<dbReference type="AlphaFoldDB" id="A0A368S075"/>
<dbReference type="KEGG" id="sita:101774665"/>
<sequence length="111" mass="12433">MAVHVLLLAVPAVAGGFLQAFQFTFLLWPFNLALPLARHLPRACAVLRELASFYDAELRPYASGARRAVRRPPTPPRTRSQRRALLRDELQRAAHEDIVANAMIALVDISY</sequence>
<dbReference type="EMBL" id="CM003534">
    <property type="protein sequence ID" value="RCV35734.1"/>
    <property type="molecule type" value="Genomic_DNA"/>
</dbReference>